<evidence type="ECO:0000256" key="5">
    <source>
        <dbReference type="ARBA" id="ARBA00022679"/>
    </source>
</evidence>
<evidence type="ECO:0000256" key="16">
    <source>
        <dbReference type="PROSITE-ProRule" id="PRU10141"/>
    </source>
</evidence>
<dbReference type="Gene3D" id="3.30.200.20">
    <property type="entry name" value="Phosphorylase Kinase, domain 1"/>
    <property type="match status" value="1"/>
</dbReference>
<evidence type="ECO:0000313" key="21">
    <source>
        <dbReference type="Proteomes" id="UP000006038"/>
    </source>
</evidence>
<gene>
    <name evidence="20" type="primary">LOC102709278</name>
</gene>
<evidence type="ECO:0000256" key="11">
    <source>
        <dbReference type="ARBA" id="ARBA00022840"/>
    </source>
</evidence>
<comment type="catalytic activity">
    <reaction evidence="15">
        <text>L-seryl-[protein] + ATP = O-phospho-L-seryl-[protein] + ADP + H(+)</text>
        <dbReference type="Rhea" id="RHEA:17989"/>
        <dbReference type="Rhea" id="RHEA-COMP:9863"/>
        <dbReference type="Rhea" id="RHEA-COMP:11604"/>
        <dbReference type="ChEBI" id="CHEBI:15378"/>
        <dbReference type="ChEBI" id="CHEBI:29999"/>
        <dbReference type="ChEBI" id="CHEBI:30616"/>
        <dbReference type="ChEBI" id="CHEBI:83421"/>
        <dbReference type="ChEBI" id="CHEBI:456216"/>
        <dbReference type="EC" id="2.7.11.1"/>
    </reaction>
</comment>
<evidence type="ECO:0000256" key="14">
    <source>
        <dbReference type="ARBA" id="ARBA00047899"/>
    </source>
</evidence>
<dbReference type="FunFam" id="3.80.10.10:FF:000129">
    <property type="entry name" value="Leucine-rich repeat receptor-like kinase"/>
    <property type="match status" value="1"/>
</dbReference>
<sequence>MSLWEAVFVVTLSLLFCIHGQLDNLGFISIDCGYITTPSYQDSKRNLTYVADVGFTDAGFIHNVDVGSMQMDLSQQYTTVRNFPNGTRNCYTLKQLTRGGKYLVRATFGYGNYDALNMTPAFDLYLGANYWVSVNITDASRAYIYESIVMSPDELLQVCLVNIGSGTPFISGLDLRSLPANFYPEAHVLQTLVLLSFFREGVSFGLNRFHFGTDNHNIRYPVDHYDRFWQRYEDIPGWEDVPDKMNGTVKTPQNNTYGAPSDLMRSASTVVNASWMDLRWSSDASMDVGISPEYFVVLYFAELQAIPDNASRQFLVSVDNTLLAAGFSPRYMMADVLSQTVKGSGPHSILLNATITSKLPPMVSGMEIFLVRTLKESPTDSSDANAVMTIQTKYSVKKNWEGDPCSPAAFSWDGLSCNYTPIGDIQYNPTGLHRITALNLSFSELIGDIDASFGQLSSLQHLDLSHNNLSGSIPDYLGEMLSLTFLDLSNNNLSGTIPTCLQAKSDSGRIKLKIGNNPNLCGDHTCNPNSISNENKKRDKVVSRVIAAVIVAMVLALSLSAVFIWYRRRKTDPDVLPQADPYKSRRFKYKELQDITNDWKNVIGEGGFGHVYAGKLEDGTAVAVKVESQTLRGNRKQFLAEVQHLTRVHHKNLVSLIGYCDDKEHRCLVYEYMDGGTLEARLRGQEAPSEPPLTWLQRLNIALGSANGLNYLHRSCSQPLIHRDVKTGNILLTASLEVKISDFGLTRASIHGTVGTHTPTQLAGTPGYMDPESLQTSHPSESNDVFSFGVVLMVIITGRSAIVTINGVERNLAQCMRDWLLNGGGIEAITDPRIRDNCNHSSVEMVAQLALDCTQPTGQDRPIMEDVVTTLTQSLQLELSLSSPSFMRSRTTISSAVRFTGSGCADRDAAADYIAALQLEQAFVETSTRYVTCE</sequence>
<evidence type="ECO:0000256" key="8">
    <source>
        <dbReference type="ARBA" id="ARBA00022737"/>
    </source>
</evidence>
<dbReference type="InterPro" id="IPR011009">
    <property type="entry name" value="Kinase-like_dom_sf"/>
</dbReference>
<dbReference type="KEGG" id="obr:102709278"/>
<evidence type="ECO:0000256" key="2">
    <source>
        <dbReference type="ARBA" id="ARBA00012513"/>
    </source>
</evidence>
<organism evidence="20">
    <name type="scientific">Oryza brachyantha</name>
    <name type="common">malo sina</name>
    <dbReference type="NCBI Taxonomy" id="4533"/>
    <lineage>
        <taxon>Eukaryota</taxon>
        <taxon>Viridiplantae</taxon>
        <taxon>Streptophyta</taxon>
        <taxon>Embryophyta</taxon>
        <taxon>Tracheophyta</taxon>
        <taxon>Spermatophyta</taxon>
        <taxon>Magnoliopsida</taxon>
        <taxon>Liliopsida</taxon>
        <taxon>Poales</taxon>
        <taxon>Poaceae</taxon>
        <taxon>BOP clade</taxon>
        <taxon>Oryzoideae</taxon>
        <taxon>Oryzeae</taxon>
        <taxon>Oryzinae</taxon>
        <taxon>Oryza</taxon>
    </lineage>
</organism>
<evidence type="ECO:0000313" key="20">
    <source>
        <dbReference type="EnsemblPlants" id="OB05G17670.1"/>
    </source>
</evidence>
<feature type="chain" id="PRO_5003773155" description="non-specific serine/threonine protein kinase" evidence="18">
    <location>
        <begin position="21"/>
        <end position="934"/>
    </location>
</feature>
<dbReference type="Gramene" id="OB05G17670.1">
    <property type="protein sequence ID" value="OB05G17670.1"/>
    <property type="gene ID" value="OB05G17670"/>
</dbReference>
<feature type="signal peptide" evidence="18">
    <location>
        <begin position="1"/>
        <end position="20"/>
    </location>
</feature>
<keyword evidence="3" id="KW-0723">Serine/threonine-protein kinase</keyword>
<dbReference type="GO" id="GO:0005886">
    <property type="term" value="C:plasma membrane"/>
    <property type="evidence" value="ECO:0007669"/>
    <property type="project" value="UniProtKB-SubCell"/>
</dbReference>
<evidence type="ECO:0000256" key="15">
    <source>
        <dbReference type="ARBA" id="ARBA00048679"/>
    </source>
</evidence>
<name>J3M593_ORYBR</name>
<evidence type="ECO:0000256" key="9">
    <source>
        <dbReference type="ARBA" id="ARBA00022741"/>
    </source>
</evidence>
<evidence type="ECO:0000256" key="10">
    <source>
        <dbReference type="ARBA" id="ARBA00022777"/>
    </source>
</evidence>
<dbReference type="Proteomes" id="UP000006038">
    <property type="component" value="Chromosome 5"/>
</dbReference>
<dbReference type="EC" id="2.7.11.1" evidence="2"/>
<dbReference type="InterPro" id="IPR008271">
    <property type="entry name" value="Ser/Thr_kinase_AS"/>
</dbReference>
<dbReference type="GO" id="GO:0005524">
    <property type="term" value="F:ATP binding"/>
    <property type="evidence" value="ECO:0007669"/>
    <property type="project" value="UniProtKB-UniRule"/>
</dbReference>
<dbReference type="Pfam" id="PF07714">
    <property type="entry name" value="PK_Tyr_Ser-Thr"/>
    <property type="match status" value="1"/>
</dbReference>
<evidence type="ECO:0000259" key="19">
    <source>
        <dbReference type="PROSITE" id="PS50011"/>
    </source>
</evidence>
<dbReference type="PROSITE" id="PS00107">
    <property type="entry name" value="PROTEIN_KINASE_ATP"/>
    <property type="match status" value="1"/>
</dbReference>
<keyword evidence="11 16" id="KW-0067">ATP-binding</keyword>
<evidence type="ECO:0000256" key="17">
    <source>
        <dbReference type="SAM" id="Phobius"/>
    </source>
</evidence>
<protein>
    <recommendedName>
        <fullName evidence="2">non-specific serine/threonine protein kinase</fullName>
        <ecNumber evidence="2">2.7.11.1</ecNumber>
    </recommendedName>
</protein>
<dbReference type="Pfam" id="PF12819">
    <property type="entry name" value="Malectin_like"/>
    <property type="match status" value="1"/>
</dbReference>
<dbReference type="SUPFAM" id="SSF56112">
    <property type="entry name" value="Protein kinase-like (PK-like)"/>
    <property type="match status" value="1"/>
</dbReference>
<dbReference type="FunFam" id="3.30.200.20:FF:000178">
    <property type="entry name" value="serine/threonine-protein kinase PBS1-like"/>
    <property type="match status" value="1"/>
</dbReference>
<dbReference type="PROSITE" id="PS50011">
    <property type="entry name" value="PROTEIN_KINASE_DOM"/>
    <property type="match status" value="1"/>
</dbReference>
<dbReference type="InterPro" id="IPR024788">
    <property type="entry name" value="Malectin-like_Carb-bd_dom"/>
</dbReference>
<keyword evidence="10" id="KW-0418">Kinase</keyword>
<reference evidence="20" key="2">
    <citation type="submission" date="2013-04" db="UniProtKB">
        <authorList>
            <consortium name="EnsemblPlants"/>
        </authorList>
    </citation>
    <scope>IDENTIFICATION</scope>
</reference>
<dbReference type="InterPro" id="IPR017441">
    <property type="entry name" value="Protein_kinase_ATP_BS"/>
</dbReference>
<dbReference type="PANTHER" id="PTHR45631">
    <property type="entry name" value="OS07G0107800 PROTEIN-RELATED"/>
    <property type="match status" value="1"/>
</dbReference>
<dbReference type="OMA" id="CVRDWLS"/>
<dbReference type="OrthoDB" id="2017114at2759"/>
<keyword evidence="6 17" id="KW-0812">Transmembrane</keyword>
<dbReference type="InterPro" id="IPR001245">
    <property type="entry name" value="Ser-Thr/Tyr_kinase_cat_dom"/>
</dbReference>
<evidence type="ECO:0000256" key="6">
    <source>
        <dbReference type="ARBA" id="ARBA00022692"/>
    </source>
</evidence>
<dbReference type="EnsemblPlants" id="OB05G17670.1">
    <property type="protein sequence ID" value="OB05G17670.1"/>
    <property type="gene ID" value="OB05G17670"/>
</dbReference>
<keyword evidence="9 16" id="KW-0547">Nucleotide-binding</keyword>
<dbReference type="GeneID" id="102709278"/>
<evidence type="ECO:0000256" key="1">
    <source>
        <dbReference type="ARBA" id="ARBA00004162"/>
    </source>
</evidence>
<dbReference type="InterPro" id="IPR032675">
    <property type="entry name" value="LRR_dom_sf"/>
</dbReference>
<dbReference type="GO" id="GO:0004674">
    <property type="term" value="F:protein serine/threonine kinase activity"/>
    <property type="evidence" value="ECO:0007669"/>
    <property type="project" value="UniProtKB-KW"/>
</dbReference>
<dbReference type="Gene3D" id="3.80.10.10">
    <property type="entry name" value="Ribonuclease Inhibitor"/>
    <property type="match status" value="1"/>
</dbReference>
<keyword evidence="21" id="KW-1185">Reference proteome</keyword>
<evidence type="ECO:0000256" key="7">
    <source>
        <dbReference type="ARBA" id="ARBA00022729"/>
    </source>
</evidence>
<dbReference type="RefSeq" id="XP_006654179.1">
    <property type="nucleotide sequence ID" value="XM_006654116.3"/>
</dbReference>
<proteinExistence type="predicted"/>
<keyword evidence="12 17" id="KW-1133">Transmembrane helix</keyword>
<comment type="subcellular location">
    <subcellularLocation>
        <location evidence="1">Cell membrane</location>
        <topology evidence="1">Single-pass membrane protein</topology>
    </subcellularLocation>
</comment>
<evidence type="ECO:0000256" key="4">
    <source>
        <dbReference type="ARBA" id="ARBA00022614"/>
    </source>
</evidence>
<dbReference type="HOGENOM" id="CLU_000288_41_1_1"/>
<dbReference type="eggNOG" id="ENOG502QQCZ">
    <property type="taxonomic scope" value="Eukaryota"/>
</dbReference>
<dbReference type="AlphaFoldDB" id="J3M593"/>
<dbReference type="Gene3D" id="1.10.510.10">
    <property type="entry name" value="Transferase(Phosphotransferase) domain 1"/>
    <property type="match status" value="1"/>
</dbReference>
<keyword evidence="4" id="KW-0433">Leucine-rich repeat</keyword>
<feature type="domain" description="Protein kinase" evidence="19">
    <location>
        <begin position="597"/>
        <end position="875"/>
    </location>
</feature>
<keyword evidence="7 18" id="KW-0732">Signal</keyword>
<dbReference type="InterPro" id="IPR001611">
    <property type="entry name" value="Leu-rich_rpt"/>
</dbReference>
<dbReference type="Pfam" id="PF13855">
    <property type="entry name" value="LRR_8"/>
    <property type="match status" value="1"/>
</dbReference>
<feature type="binding site" evidence="16">
    <location>
        <position position="625"/>
    </location>
    <ligand>
        <name>ATP</name>
        <dbReference type="ChEBI" id="CHEBI:30616"/>
    </ligand>
</feature>
<evidence type="ECO:0000256" key="3">
    <source>
        <dbReference type="ARBA" id="ARBA00022527"/>
    </source>
</evidence>
<dbReference type="PROSITE" id="PS00108">
    <property type="entry name" value="PROTEIN_KINASE_ST"/>
    <property type="match status" value="1"/>
</dbReference>
<dbReference type="SUPFAM" id="SSF52058">
    <property type="entry name" value="L domain-like"/>
    <property type="match status" value="1"/>
</dbReference>
<reference evidence="20" key="1">
    <citation type="journal article" date="2013" name="Nat. Commun.">
        <title>Whole-genome sequencing of Oryza brachyantha reveals mechanisms underlying Oryza genome evolution.</title>
        <authorList>
            <person name="Chen J."/>
            <person name="Huang Q."/>
            <person name="Gao D."/>
            <person name="Wang J."/>
            <person name="Lang Y."/>
            <person name="Liu T."/>
            <person name="Li B."/>
            <person name="Bai Z."/>
            <person name="Luis Goicoechea J."/>
            <person name="Liang C."/>
            <person name="Chen C."/>
            <person name="Zhang W."/>
            <person name="Sun S."/>
            <person name="Liao Y."/>
            <person name="Zhang X."/>
            <person name="Yang L."/>
            <person name="Song C."/>
            <person name="Wang M."/>
            <person name="Shi J."/>
            <person name="Liu G."/>
            <person name="Liu J."/>
            <person name="Zhou H."/>
            <person name="Zhou W."/>
            <person name="Yu Q."/>
            <person name="An N."/>
            <person name="Chen Y."/>
            <person name="Cai Q."/>
            <person name="Wang B."/>
            <person name="Liu B."/>
            <person name="Min J."/>
            <person name="Huang Y."/>
            <person name="Wu H."/>
            <person name="Li Z."/>
            <person name="Zhang Y."/>
            <person name="Yin Y."/>
            <person name="Song W."/>
            <person name="Jiang J."/>
            <person name="Jackson S.A."/>
            <person name="Wing R.A."/>
            <person name="Wang J."/>
            <person name="Chen M."/>
        </authorList>
    </citation>
    <scope>NUCLEOTIDE SEQUENCE [LARGE SCALE GENOMIC DNA]</scope>
    <source>
        <strain evidence="20">cv. IRGC 101232</strain>
    </source>
</reference>
<keyword evidence="8" id="KW-0677">Repeat</keyword>
<accession>J3M593</accession>
<evidence type="ECO:0000256" key="13">
    <source>
        <dbReference type="ARBA" id="ARBA00023136"/>
    </source>
</evidence>
<comment type="catalytic activity">
    <reaction evidence="14">
        <text>L-threonyl-[protein] + ATP = O-phospho-L-threonyl-[protein] + ADP + H(+)</text>
        <dbReference type="Rhea" id="RHEA:46608"/>
        <dbReference type="Rhea" id="RHEA-COMP:11060"/>
        <dbReference type="Rhea" id="RHEA-COMP:11605"/>
        <dbReference type="ChEBI" id="CHEBI:15378"/>
        <dbReference type="ChEBI" id="CHEBI:30013"/>
        <dbReference type="ChEBI" id="CHEBI:30616"/>
        <dbReference type="ChEBI" id="CHEBI:61977"/>
        <dbReference type="ChEBI" id="CHEBI:456216"/>
        <dbReference type="EC" id="2.7.11.1"/>
    </reaction>
</comment>
<dbReference type="PANTHER" id="PTHR45631:SF182">
    <property type="entry name" value="OS05G0246600 PROTEIN"/>
    <property type="match status" value="1"/>
</dbReference>
<evidence type="ECO:0000256" key="12">
    <source>
        <dbReference type="ARBA" id="ARBA00022989"/>
    </source>
</evidence>
<keyword evidence="5" id="KW-0808">Transferase</keyword>
<dbReference type="CDD" id="cd14066">
    <property type="entry name" value="STKc_IRAK"/>
    <property type="match status" value="1"/>
</dbReference>
<dbReference type="SMART" id="SM00220">
    <property type="entry name" value="S_TKc"/>
    <property type="match status" value="1"/>
</dbReference>
<dbReference type="PROSITE" id="PS51450">
    <property type="entry name" value="LRR"/>
    <property type="match status" value="1"/>
</dbReference>
<evidence type="ECO:0000256" key="18">
    <source>
        <dbReference type="SAM" id="SignalP"/>
    </source>
</evidence>
<keyword evidence="13 17" id="KW-0472">Membrane</keyword>
<dbReference type="InterPro" id="IPR000719">
    <property type="entry name" value="Prot_kinase_dom"/>
</dbReference>
<dbReference type="PRINTS" id="PR00019">
    <property type="entry name" value="LEURICHRPT"/>
</dbReference>
<feature type="transmembrane region" description="Helical" evidence="17">
    <location>
        <begin position="545"/>
        <end position="566"/>
    </location>
</feature>